<dbReference type="Proteomes" id="UP001242342">
    <property type="component" value="Unassembled WGS sequence"/>
</dbReference>
<evidence type="ECO:0000313" key="2">
    <source>
        <dbReference type="EMBL" id="PHN98865.1"/>
    </source>
</evidence>
<comment type="caution">
    <text evidence="2">The sequence shown here is derived from an EMBL/GenBank/DDBJ whole genome shotgun (WGS) entry which is preliminary data.</text>
</comment>
<sequence length="128" mass="15215">MTLNNHGSDIDVVHKYNHVELKGWVDQLQYVNKEIDNLLSLHEHSLINKAISEQTLKLFSERKKINNELYKTVLSYSNTYVNVAECDDIQCDMAYLGEYDRLRENYHNNLEAYQKLKDKFFEEVLLKE</sequence>
<dbReference type="AlphaFoldDB" id="A0A2G1BZ35"/>
<reference evidence="2" key="2">
    <citation type="submission" date="2017-10" db="EMBL/GenBank/DDBJ databases">
        <authorList>
            <person name="Enke T.N."/>
            <person name="Cordero O.X."/>
        </authorList>
    </citation>
    <scope>NUCLEOTIDE SEQUENCE</scope>
    <source>
        <strain evidence="2">4G03</strain>
    </source>
</reference>
<protein>
    <submittedName>
        <fullName evidence="2">Uncharacterized protein</fullName>
    </submittedName>
</protein>
<evidence type="ECO:0000313" key="1">
    <source>
        <dbReference type="EMBL" id="MDP2541155.1"/>
    </source>
</evidence>
<gene>
    <name evidence="2" type="ORF">CSC81_01380</name>
    <name evidence="1" type="ORF">Q8W23_06650</name>
</gene>
<dbReference type="RefSeq" id="WP_099213998.1">
    <property type="nucleotide sequence ID" value="NZ_JAUYVU010000004.1"/>
</dbReference>
<evidence type="ECO:0000313" key="3">
    <source>
        <dbReference type="Proteomes" id="UP000222163"/>
    </source>
</evidence>
<dbReference type="Proteomes" id="UP000222163">
    <property type="component" value="Unassembled WGS sequence"/>
</dbReference>
<keyword evidence="4" id="KW-1185">Reference proteome</keyword>
<evidence type="ECO:0000313" key="4">
    <source>
        <dbReference type="Proteomes" id="UP001242342"/>
    </source>
</evidence>
<name>A0A2G1BZ35_9FLAO</name>
<reference evidence="1 4" key="3">
    <citation type="submission" date="2023-07" db="EMBL/GenBank/DDBJ databases">
        <title>Genome content predicts the carbon catabolic preferences of heterotrophic bacteria.</title>
        <authorList>
            <person name="Gralka M."/>
        </authorList>
    </citation>
    <scope>NUCLEOTIDE SEQUENCE [LARGE SCALE GENOMIC DNA]</scope>
    <source>
        <strain evidence="1 4">4G03</strain>
    </source>
</reference>
<proteinExistence type="predicted"/>
<reference evidence="2 3" key="1">
    <citation type="journal article" date="2016" name="Nat. Commun.">
        <title>Microbial interactions lead to rapid micro-scale successions on model marine particles.</title>
        <authorList>
            <person name="Datta M.S."/>
            <person name="Sliwerska E."/>
            <person name="Gore J."/>
            <person name="Polz M.F."/>
            <person name="Cordero O.X."/>
        </authorList>
    </citation>
    <scope>NUCLEOTIDE SEQUENCE [LARGE SCALE GENOMIC DNA]</scope>
    <source>
        <strain evidence="2 3">4G03</strain>
    </source>
</reference>
<dbReference type="EMBL" id="JAUYVU010000004">
    <property type="protein sequence ID" value="MDP2541155.1"/>
    <property type="molecule type" value="Genomic_DNA"/>
</dbReference>
<accession>A0A2G1BZ35</accession>
<organism evidence="2 3">
    <name type="scientific">Tenacibaculum discolor</name>
    <dbReference type="NCBI Taxonomy" id="361581"/>
    <lineage>
        <taxon>Bacteria</taxon>
        <taxon>Pseudomonadati</taxon>
        <taxon>Bacteroidota</taxon>
        <taxon>Flavobacteriia</taxon>
        <taxon>Flavobacteriales</taxon>
        <taxon>Flavobacteriaceae</taxon>
        <taxon>Tenacibaculum</taxon>
    </lineage>
</organism>
<dbReference type="EMBL" id="PDUU01000002">
    <property type="protein sequence ID" value="PHN98865.1"/>
    <property type="molecule type" value="Genomic_DNA"/>
</dbReference>